<dbReference type="InterPro" id="IPR001029">
    <property type="entry name" value="Flagellin_N"/>
</dbReference>
<feature type="domain" description="Flagellin N-terminal" evidence="4">
    <location>
        <begin position="7"/>
        <end position="141"/>
    </location>
</feature>
<evidence type="ECO:0000313" key="6">
    <source>
        <dbReference type="EMBL" id="QEX18274.1"/>
    </source>
</evidence>
<dbReference type="Gene3D" id="3.30.70.2120">
    <property type="match status" value="1"/>
</dbReference>
<reference evidence="6 7" key="1">
    <citation type="submission" date="2019-08" db="EMBL/GenBank/DDBJ databases">
        <title>Hyperibacter terrae gen. nov., sp. nov. and Hyperibacter viscosus sp. nov., two new members in the family Rhodospirillaceae isolated from the rhizosphere of Hypericum perforatum.</title>
        <authorList>
            <person name="Noviana Z."/>
        </authorList>
    </citation>
    <scope>NUCLEOTIDE SEQUENCE [LARGE SCALE GENOMIC DNA]</scope>
    <source>
        <strain evidence="6 7">R5913</strain>
    </source>
</reference>
<protein>
    <recommendedName>
        <fullName evidence="3">Flagellin</fullName>
    </recommendedName>
</protein>
<dbReference type="GO" id="GO:0005576">
    <property type="term" value="C:extracellular region"/>
    <property type="evidence" value="ECO:0007669"/>
    <property type="project" value="UniProtKB-SubCell"/>
</dbReference>
<dbReference type="PANTHER" id="PTHR42792:SF2">
    <property type="entry name" value="FLAGELLIN"/>
    <property type="match status" value="1"/>
</dbReference>
<evidence type="ECO:0000256" key="2">
    <source>
        <dbReference type="ARBA" id="ARBA00023143"/>
    </source>
</evidence>
<proteinExistence type="inferred from homology"/>
<dbReference type="InterPro" id="IPR046358">
    <property type="entry name" value="Flagellin_C"/>
</dbReference>
<dbReference type="PRINTS" id="PR00207">
    <property type="entry name" value="FLAGELLIN"/>
</dbReference>
<dbReference type="InterPro" id="IPR001492">
    <property type="entry name" value="Flagellin"/>
</dbReference>
<keyword evidence="3" id="KW-0964">Secreted</keyword>
<dbReference type="GO" id="GO:0009288">
    <property type="term" value="C:bacterial-type flagellum"/>
    <property type="evidence" value="ECO:0007669"/>
    <property type="project" value="UniProtKB-SubCell"/>
</dbReference>
<dbReference type="Gene3D" id="1.20.1330.10">
    <property type="entry name" value="f41 fragment of flagellin, N-terminal domain"/>
    <property type="match status" value="1"/>
</dbReference>
<evidence type="ECO:0000259" key="4">
    <source>
        <dbReference type="Pfam" id="PF00669"/>
    </source>
</evidence>
<dbReference type="SUPFAM" id="SSF64518">
    <property type="entry name" value="Phase 1 flagellin"/>
    <property type="match status" value="1"/>
</dbReference>
<evidence type="ECO:0000259" key="5">
    <source>
        <dbReference type="Pfam" id="PF00700"/>
    </source>
</evidence>
<name>A0A5J6MLI3_9PROT</name>
<keyword evidence="6" id="KW-0966">Cell projection</keyword>
<dbReference type="InterPro" id="IPR042187">
    <property type="entry name" value="Flagellin_C_sub2"/>
</dbReference>
<evidence type="ECO:0000256" key="1">
    <source>
        <dbReference type="ARBA" id="ARBA00005709"/>
    </source>
</evidence>
<comment type="similarity">
    <text evidence="1 3">Belongs to the bacterial flagellin family.</text>
</comment>
<gene>
    <name evidence="6" type="ORF">FRZ44_35790</name>
</gene>
<comment type="function">
    <text evidence="3">Flagellin is the subunit protein which polymerizes to form the filaments of bacterial flagella.</text>
</comment>
<dbReference type="Gene3D" id="6.10.10.10">
    <property type="entry name" value="Flagellar export chaperone, C-terminal domain"/>
    <property type="match status" value="1"/>
</dbReference>
<sequence length="392" mass="39796">MALNAISNYAANVAHRNLQKSDMDATSSLAKLSSGSRVVSAKDDAASMAIGSRLNSQVQGLRQASVNAGQGVSMLQVADGAMARINDVLVRMKTLSVQAGSGQLSNTERSMLNTEYQLLLAEVNRIAASTEFNGNQLVNGSLTTGGAALNTSGAFSPADGVSSITGHGLSTASADNYTLSYSSGNATFTLSDGTSSYTGAIAASALDATGNMITGAGVKLLPTGTNTGDLVLSLNTAFQSATTVAAGTANGLQFAGSSSATFSFKVGTGTDQTKDVINVAIDGISGANLGINGTDITTVTTSDAASDLLGNAIDILNTSRAAVGAYQNRLEFAAANISSAVENTEAARSNLLDLDIASEMTTFTSKQILVQAGVAMLAQANQMPQDLLKLFQ</sequence>
<dbReference type="Pfam" id="PF00700">
    <property type="entry name" value="Flagellin_C"/>
    <property type="match status" value="1"/>
</dbReference>
<accession>A0A5J6MLI3</accession>
<dbReference type="Pfam" id="PF00669">
    <property type="entry name" value="Flagellin_N"/>
    <property type="match status" value="1"/>
</dbReference>
<dbReference type="AlphaFoldDB" id="A0A5J6MLI3"/>
<keyword evidence="6" id="KW-0282">Flagellum</keyword>
<feature type="domain" description="Flagellin C-terminal" evidence="5">
    <location>
        <begin position="308"/>
        <end position="391"/>
    </location>
</feature>
<comment type="subcellular location">
    <subcellularLocation>
        <location evidence="3">Secreted</location>
    </subcellularLocation>
    <subcellularLocation>
        <location evidence="3">Bacterial flagellum</location>
    </subcellularLocation>
</comment>
<dbReference type="EMBL" id="CP042906">
    <property type="protein sequence ID" value="QEX18274.1"/>
    <property type="molecule type" value="Genomic_DNA"/>
</dbReference>
<dbReference type="RefSeq" id="WP_151178453.1">
    <property type="nucleotide sequence ID" value="NZ_CP042906.1"/>
</dbReference>
<dbReference type="PANTHER" id="PTHR42792">
    <property type="entry name" value="FLAGELLIN"/>
    <property type="match status" value="1"/>
</dbReference>
<dbReference type="Proteomes" id="UP000326202">
    <property type="component" value="Chromosome"/>
</dbReference>
<organism evidence="6 7">
    <name type="scientific">Hypericibacter terrae</name>
    <dbReference type="NCBI Taxonomy" id="2602015"/>
    <lineage>
        <taxon>Bacteria</taxon>
        <taxon>Pseudomonadati</taxon>
        <taxon>Pseudomonadota</taxon>
        <taxon>Alphaproteobacteria</taxon>
        <taxon>Rhodospirillales</taxon>
        <taxon>Dongiaceae</taxon>
        <taxon>Hypericibacter</taxon>
    </lineage>
</organism>
<keyword evidence="6" id="KW-0969">Cilium</keyword>
<evidence type="ECO:0000313" key="7">
    <source>
        <dbReference type="Proteomes" id="UP000326202"/>
    </source>
</evidence>
<evidence type="ECO:0000256" key="3">
    <source>
        <dbReference type="RuleBase" id="RU362073"/>
    </source>
</evidence>
<dbReference type="KEGG" id="htq:FRZ44_35790"/>
<keyword evidence="2 3" id="KW-0975">Bacterial flagellum</keyword>
<dbReference type="GO" id="GO:0005198">
    <property type="term" value="F:structural molecule activity"/>
    <property type="evidence" value="ECO:0007669"/>
    <property type="project" value="UniProtKB-UniRule"/>
</dbReference>
<keyword evidence="7" id="KW-1185">Reference proteome</keyword>
<dbReference type="OrthoDB" id="9796789at2"/>